<name>A0A0T5NTR0_9RHOB</name>
<proteinExistence type="predicted"/>
<dbReference type="EMBL" id="LAXJ01000010">
    <property type="protein sequence ID" value="KRS12313.1"/>
    <property type="molecule type" value="Genomic_DNA"/>
</dbReference>
<dbReference type="STRING" id="1641875.XM53_11760"/>
<dbReference type="Proteomes" id="UP000051295">
    <property type="component" value="Unassembled WGS sequence"/>
</dbReference>
<keyword evidence="2" id="KW-1185">Reference proteome</keyword>
<evidence type="ECO:0000313" key="2">
    <source>
        <dbReference type="Proteomes" id="UP000051295"/>
    </source>
</evidence>
<sequence>MPLLQVDATPLGPCLHGASQPLLPALRRALERPGPVIIMTHGFKFAPGHPTACPHNHILSLDPKLRTWKAKSWPRGLGYGAGDPDEGLAIGFGWSARGTIWNAYKQAEEAGLCLADLVSMIRQVAPDRQVHLVAHSLGARVALGALPHVPAGAVARVLLLNGAEYGAAARAAIESTAGRAAEIISVTTRENDLFDFLLERLISAPEHGDRSLAQALPQRPNTLTVQLDHPDTLPSLERAGFHVAPGRARFYCHWSTYLRDGLFDVYRALLRQPDHHSLARLRTLLPEIQDPRWSRVLPWPRPDLPALSFLSRLPQARLSSGGITSSTMNQ</sequence>
<gene>
    <name evidence="1" type="ORF">XM53_11760</name>
</gene>
<dbReference type="Gene3D" id="3.40.50.1820">
    <property type="entry name" value="alpha/beta hydrolase"/>
    <property type="match status" value="1"/>
</dbReference>
<dbReference type="InterPro" id="IPR029058">
    <property type="entry name" value="AB_hydrolase_fold"/>
</dbReference>
<protein>
    <submittedName>
        <fullName evidence="1">Uncharacterized protein</fullName>
    </submittedName>
</protein>
<reference evidence="1 2" key="1">
    <citation type="submission" date="2015-04" db="EMBL/GenBank/DDBJ databases">
        <title>The draft genome sequence of Roseovarius sp.R12b.</title>
        <authorList>
            <person name="Li G."/>
            <person name="Lai Q."/>
            <person name="Shao Z."/>
            <person name="Yan P."/>
        </authorList>
    </citation>
    <scope>NUCLEOTIDE SEQUENCE [LARGE SCALE GENOMIC DNA]</scope>
    <source>
        <strain evidence="1 2">R12B</strain>
    </source>
</reference>
<evidence type="ECO:0000313" key="1">
    <source>
        <dbReference type="EMBL" id="KRS12313.1"/>
    </source>
</evidence>
<accession>A0A0T5NTR0</accession>
<comment type="caution">
    <text evidence="1">The sequence shown here is derived from an EMBL/GenBank/DDBJ whole genome shotgun (WGS) entry which is preliminary data.</text>
</comment>
<dbReference type="SUPFAM" id="SSF53474">
    <property type="entry name" value="alpha/beta-Hydrolases"/>
    <property type="match status" value="2"/>
</dbReference>
<organism evidence="1 2">
    <name type="scientific">Roseovarius atlanticus</name>
    <dbReference type="NCBI Taxonomy" id="1641875"/>
    <lineage>
        <taxon>Bacteria</taxon>
        <taxon>Pseudomonadati</taxon>
        <taxon>Pseudomonadota</taxon>
        <taxon>Alphaproteobacteria</taxon>
        <taxon>Rhodobacterales</taxon>
        <taxon>Roseobacteraceae</taxon>
        <taxon>Roseovarius</taxon>
    </lineage>
</organism>
<dbReference type="InterPro" id="IPR010297">
    <property type="entry name" value="DUF900_hydrolase"/>
</dbReference>
<dbReference type="RefSeq" id="WP_057793527.1">
    <property type="nucleotide sequence ID" value="NZ_LAXJ01000010.1"/>
</dbReference>
<dbReference type="AlphaFoldDB" id="A0A0T5NTR0"/>
<dbReference type="OrthoDB" id="7303283at2"/>
<dbReference type="Pfam" id="PF05990">
    <property type="entry name" value="DUF900"/>
    <property type="match status" value="1"/>
</dbReference>